<sequence>MSEVFYRESHPGVLILIAGDSNYYEILLEAMKFKWKVEVWFWKSGVSKDYINDIKINYTPLENCYKFFSYGCGPDHSKKMEYLRIISNKTIQNQEIIEGLASLNLFCWLNREKEIISLYFNEKIKLDKARRWIENEYKDIVICKNKNDSI</sequence>
<keyword evidence="2" id="KW-1185">Reference proteome</keyword>
<evidence type="ECO:0000313" key="2">
    <source>
        <dbReference type="Proteomes" id="UP000266861"/>
    </source>
</evidence>
<gene>
    <name evidence="1" type="ORF">Glove_330g34</name>
</gene>
<evidence type="ECO:0000313" key="1">
    <source>
        <dbReference type="EMBL" id="RHZ63261.1"/>
    </source>
</evidence>
<organism evidence="1 2">
    <name type="scientific">Diversispora epigaea</name>
    <dbReference type="NCBI Taxonomy" id="1348612"/>
    <lineage>
        <taxon>Eukaryota</taxon>
        <taxon>Fungi</taxon>
        <taxon>Fungi incertae sedis</taxon>
        <taxon>Mucoromycota</taxon>
        <taxon>Glomeromycotina</taxon>
        <taxon>Glomeromycetes</taxon>
        <taxon>Diversisporales</taxon>
        <taxon>Diversisporaceae</taxon>
        <taxon>Diversispora</taxon>
    </lineage>
</organism>
<dbReference type="OrthoDB" id="2305495at2759"/>
<proteinExistence type="predicted"/>
<dbReference type="AlphaFoldDB" id="A0A397HJB9"/>
<protein>
    <recommendedName>
        <fullName evidence="3">NYN domain-containing protein</fullName>
    </recommendedName>
</protein>
<accession>A0A397HJB9</accession>
<evidence type="ECO:0008006" key="3">
    <source>
        <dbReference type="Google" id="ProtNLM"/>
    </source>
</evidence>
<dbReference type="EMBL" id="PQFF01000302">
    <property type="protein sequence ID" value="RHZ63261.1"/>
    <property type="molecule type" value="Genomic_DNA"/>
</dbReference>
<name>A0A397HJB9_9GLOM</name>
<dbReference type="Gene3D" id="3.40.50.1010">
    <property type="entry name" value="5'-nuclease"/>
    <property type="match status" value="1"/>
</dbReference>
<dbReference type="Proteomes" id="UP000266861">
    <property type="component" value="Unassembled WGS sequence"/>
</dbReference>
<comment type="caution">
    <text evidence="1">The sequence shown here is derived from an EMBL/GenBank/DDBJ whole genome shotgun (WGS) entry which is preliminary data.</text>
</comment>
<reference evidence="1 2" key="1">
    <citation type="submission" date="2018-08" db="EMBL/GenBank/DDBJ databases">
        <title>Genome and evolution of the arbuscular mycorrhizal fungus Diversispora epigaea (formerly Glomus versiforme) and its bacterial endosymbionts.</title>
        <authorList>
            <person name="Sun X."/>
            <person name="Fei Z."/>
            <person name="Harrison M."/>
        </authorList>
    </citation>
    <scope>NUCLEOTIDE SEQUENCE [LARGE SCALE GENOMIC DNA]</scope>
    <source>
        <strain evidence="1 2">IT104</strain>
    </source>
</reference>